<sequence>MSSTKLNTRLVSVTEQPQPSAAIYPLDAKLVAPSSVEYDEKVFHDDNEGVAHNHQNSCDCQSQSQSHTPSSDHRHCHNGRLRRFLVPALLALVFLAGLFTFSCMSGHSVAGWGADSLFSRAVTDGTTGNGTQGSFIHNKLYLIVVFVGLLVVVILAVMLSAWCCKGAFENPLCCPCYLCACCGGLACLECIGCGLCAEGIDQM</sequence>
<name>A0A067SV33_GALM3</name>
<dbReference type="AlphaFoldDB" id="A0A067SV33"/>
<feature type="transmembrane region" description="Helical" evidence="2">
    <location>
        <begin position="140"/>
        <end position="162"/>
    </location>
</feature>
<gene>
    <name evidence="3" type="ORF">GALMADRAFT_789508</name>
</gene>
<reference evidence="4" key="1">
    <citation type="journal article" date="2014" name="Proc. Natl. Acad. Sci. U.S.A.">
        <title>Extensive sampling of basidiomycete genomes demonstrates inadequacy of the white-rot/brown-rot paradigm for wood decay fungi.</title>
        <authorList>
            <person name="Riley R."/>
            <person name="Salamov A.A."/>
            <person name="Brown D.W."/>
            <person name="Nagy L.G."/>
            <person name="Floudas D."/>
            <person name="Held B.W."/>
            <person name="Levasseur A."/>
            <person name="Lombard V."/>
            <person name="Morin E."/>
            <person name="Otillar R."/>
            <person name="Lindquist E.A."/>
            <person name="Sun H."/>
            <person name="LaButti K.M."/>
            <person name="Schmutz J."/>
            <person name="Jabbour D."/>
            <person name="Luo H."/>
            <person name="Baker S.E."/>
            <person name="Pisabarro A.G."/>
            <person name="Walton J.D."/>
            <person name="Blanchette R.A."/>
            <person name="Henrissat B."/>
            <person name="Martin F."/>
            <person name="Cullen D."/>
            <person name="Hibbett D.S."/>
            <person name="Grigoriev I.V."/>
        </authorList>
    </citation>
    <scope>NUCLEOTIDE SEQUENCE [LARGE SCALE GENOMIC DNA]</scope>
    <source>
        <strain evidence="4">CBS 339.88</strain>
    </source>
</reference>
<dbReference type="EMBL" id="KL142392">
    <property type="protein sequence ID" value="KDR71539.1"/>
    <property type="molecule type" value="Genomic_DNA"/>
</dbReference>
<organism evidence="3 4">
    <name type="scientific">Galerina marginata (strain CBS 339.88)</name>
    <dbReference type="NCBI Taxonomy" id="685588"/>
    <lineage>
        <taxon>Eukaryota</taxon>
        <taxon>Fungi</taxon>
        <taxon>Dikarya</taxon>
        <taxon>Basidiomycota</taxon>
        <taxon>Agaricomycotina</taxon>
        <taxon>Agaricomycetes</taxon>
        <taxon>Agaricomycetidae</taxon>
        <taxon>Agaricales</taxon>
        <taxon>Agaricineae</taxon>
        <taxon>Strophariaceae</taxon>
        <taxon>Galerina</taxon>
    </lineage>
</organism>
<feature type="region of interest" description="Disordered" evidence="1">
    <location>
        <begin position="54"/>
        <end position="74"/>
    </location>
</feature>
<feature type="transmembrane region" description="Helical" evidence="2">
    <location>
        <begin position="84"/>
        <end position="110"/>
    </location>
</feature>
<keyword evidence="2" id="KW-0472">Membrane</keyword>
<feature type="compositionally biased region" description="Low complexity" evidence="1">
    <location>
        <begin position="54"/>
        <end position="67"/>
    </location>
</feature>
<keyword evidence="4" id="KW-1185">Reference proteome</keyword>
<evidence type="ECO:0000313" key="3">
    <source>
        <dbReference type="EMBL" id="KDR71539.1"/>
    </source>
</evidence>
<protein>
    <recommendedName>
        <fullName evidence="5">Transmembrane protein</fullName>
    </recommendedName>
</protein>
<proteinExistence type="predicted"/>
<accession>A0A067SV33</accession>
<dbReference type="HOGENOM" id="CLU_096572_0_0_1"/>
<dbReference type="Proteomes" id="UP000027222">
    <property type="component" value="Unassembled WGS sequence"/>
</dbReference>
<evidence type="ECO:0000313" key="4">
    <source>
        <dbReference type="Proteomes" id="UP000027222"/>
    </source>
</evidence>
<evidence type="ECO:0000256" key="1">
    <source>
        <dbReference type="SAM" id="MobiDB-lite"/>
    </source>
</evidence>
<keyword evidence="2" id="KW-1133">Transmembrane helix</keyword>
<evidence type="ECO:0000256" key="2">
    <source>
        <dbReference type="SAM" id="Phobius"/>
    </source>
</evidence>
<evidence type="ECO:0008006" key="5">
    <source>
        <dbReference type="Google" id="ProtNLM"/>
    </source>
</evidence>
<dbReference type="OrthoDB" id="3006091at2759"/>
<keyword evidence="2" id="KW-0812">Transmembrane</keyword>